<dbReference type="EMBL" id="CCAX010000002">
    <property type="protein sequence ID" value="CDO04269.1"/>
    <property type="molecule type" value="Genomic_DNA"/>
</dbReference>
<evidence type="ECO:0000313" key="1">
    <source>
        <dbReference type="EMBL" id="CDO04269.1"/>
    </source>
</evidence>
<accession>W9AEX1</accession>
<organism evidence="1 2">
    <name type="scientific">Oceanobacillus picturae</name>
    <dbReference type="NCBI Taxonomy" id="171693"/>
    <lineage>
        <taxon>Bacteria</taxon>
        <taxon>Bacillati</taxon>
        <taxon>Bacillota</taxon>
        <taxon>Bacilli</taxon>
        <taxon>Bacillales</taxon>
        <taxon>Bacillaceae</taxon>
        <taxon>Oceanobacillus</taxon>
    </lineage>
</organism>
<proteinExistence type="predicted"/>
<dbReference type="AlphaFoldDB" id="W9AEX1"/>
<comment type="caution">
    <text evidence="1">The sequence shown here is derived from an EMBL/GenBank/DDBJ whole genome shotgun (WGS) entry which is preliminary data.</text>
</comment>
<reference evidence="1" key="1">
    <citation type="submission" date="2014-03" db="EMBL/GenBank/DDBJ databases">
        <title>Draft genome sequencing of Oceanobacillus picturae strain S1 isolated from human gut.</title>
        <authorList>
            <person name="Croce O."/>
            <person name="Lagier J.C."/>
            <person name="Raoult D."/>
        </authorList>
    </citation>
    <scope>NUCLEOTIDE SEQUENCE [LARGE SCALE GENOMIC DNA]</scope>
    <source>
        <strain evidence="1">S1</strain>
    </source>
</reference>
<sequence>MGNLFSCHIDEGILEKFNLALMLNKKETTKVIERYMVQYISTSFSKTSQEYKH</sequence>
<name>W9AEX1_9BACI</name>
<dbReference type="Proteomes" id="UP000028863">
    <property type="component" value="Unassembled WGS sequence"/>
</dbReference>
<protein>
    <submittedName>
        <fullName evidence="1">Uncharacterized protein</fullName>
    </submittedName>
</protein>
<evidence type="ECO:0000313" key="2">
    <source>
        <dbReference type="Proteomes" id="UP000028863"/>
    </source>
</evidence>
<reference evidence="1" key="2">
    <citation type="submission" date="2014-03" db="EMBL/GenBank/DDBJ databases">
        <authorList>
            <person name="Urmite Genomes"/>
        </authorList>
    </citation>
    <scope>NUCLEOTIDE SEQUENCE</scope>
    <source>
        <strain evidence="1">S1</strain>
    </source>
</reference>
<gene>
    <name evidence="1" type="ORF">BN988_02823</name>
</gene>
<keyword evidence="2" id="KW-1185">Reference proteome</keyword>